<dbReference type="RefSeq" id="WP_343164564.1">
    <property type="nucleotide sequence ID" value="NZ_JBHRSV010000016.1"/>
</dbReference>
<name>A0ABV6ZXU3_9PROT</name>
<dbReference type="EC" id="2.4.-.-" evidence="2"/>
<accession>A0ABV6ZXU3</accession>
<dbReference type="Pfam" id="PF13439">
    <property type="entry name" value="Glyco_transf_4"/>
    <property type="match status" value="1"/>
</dbReference>
<comment type="caution">
    <text evidence="2">The sequence shown here is derived from an EMBL/GenBank/DDBJ whole genome shotgun (WGS) entry which is preliminary data.</text>
</comment>
<dbReference type="Gene3D" id="3.40.50.2000">
    <property type="entry name" value="Glycogen Phosphorylase B"/>
    <property type="match status" value="1"/>
</dbReference>
<evidence type="ECO:0000313" key="2">
    <source>
        <dbReference type="EMBL" id="MFC2926252.1"/>
    </source>
</evidence>
<gene>
    <name evidence="2" type="ORF">ACFOOR_09045</name>
</gene>
<keyword evidence="2" id="KW-0328">Glycosyltransferase</keyword>
<sequence>MRILITNHGLDARAGTELYVRDLALGLKAAGHAPVCFAPVLGEVAAEISAAGIAVTDTLEGFDAPDILHGHHHHTTALACLAFPATPALFVCHGVLPWQEAPLARFSNIRRYAAVSEACRRKLLDAGIPADQIVMRLNGFDAARFNRGEPAANDADRKTRALLFSNIAQPVDLLPFRAACAAHGMRLDHAGRAGKVLGAPEEELPRYGLAFAKGRAAIEAMASGCAVMLADYGRIGPLVTTANFGALRSENFGIAVINDPPDQGVLQAAIAALDWDDAARVSARVREEAPFTNTVADYLGDYAAILEDGPADASGIADEARAYLSAILPHLSERDALAGKLYQETATRLDRDRELAALIVRAKDDPSAMKDLLERARWLDPSNPDLQG</sequence>
<dbReference type="SUPFAM" id="SSF53756">
    <property type="entry name" value="UDP-Glycosyltransferase/glycogen phosphorylase"/>
    <property type="match status" value="1"/>
</dbReference>
<dbReference type="Proteomes" id="UP001595379">
    <property type="component" value="Unassembled WGS sequence"/>
</dbReference>
<proteinExistence type="predicted"/>
<evidence type="ECO:0000259" key="1">
    <source>
        <dbReference type="Pfam" id="PF13439"/>
    </source>
</evidence>
<organism evidence="2 3">
    <name type="scientific">Hyphobacterium vulgare</name>
    <dbReference type="NCBI Taxonomy" id="1736751"/>
    <lineage>
        <taxon>Bacteria</taxon>
        <taxon>Pseudomonadati</taxon>
        <taxon>Pseudomonadota</taxon>
        <taxon>Alphaproteobacteria</taxon>
        <taxon>Maricaulales</taxon>
        <taxon>Maricaulaceae</taxon>
        <taxon>Hyphobacterium</taxon>
    </lineage>
</organism>
<dbReference type="EMBL" id="JBHRSV010000016">
    <property type="protein sequence ID" value="MFC2926252.1"/>
    <property type="molecule type" value="Genomic_DNA"/>
</dbReference>
<feature type="domain" description="Glycosyltransferase subfamily 4-like N-terminal" evidence="1">
    <location>
        <begin position="64"/>
        <end position="144"/>
    </location>
</feature>
<keyword evidence="2" id="KW-0808">Transferase</keyword>
<keyword evidence="3" id="KW-1185">Reference proteome</keyword>
<dbReference type="GO" id="GO:0016757">
    <property type="term" value="F:glycosyltransferase activity"/>
    <property type="evidence" value="ECO:0007669"/>
    <property type="project" value="UniProtKB-KW"/>
</dbReference>
<reference evidence="3" key="1">
    <citation type="journal article" date="2019" name="Int. J. Syst. Evol. Microbiol.">
        <title>The Global Catalogue of Microorganisms (GCM) 10K type strain sequencing project: providing services to taxonomists for standard genome sequencing and annotation.</title>
        <authorList>
            <consortium name="The Broad Institute Genomics Platform"/>
            <consortium name="The Broad Institute Genome Sequencing Center for Infectious Disease"/>
            <person name="Wu L."/>
            <person name="Ma J."/>
        </authorList>
    </citation>
    <scope>NUCLEOTIDE SEQUENCE [LARGE SCALE GENOMIC DNA]</scope>
    <source>
        <strain evidence="3">KCTC 52487</strain>
    </source>
</reference>
<dbReference type="InterPro" id="IPR028098">
    <property type="entry name" value="Glyco_trans_4-like_N"/>
</dbReference>
<evidence type="ECO:0000313" key="3">
    <source>
        <dbReference type="Proteomes" id="UP001595379"/>
    </source>
</evidence>
<protein>
    <submittedName>
        <fullName evidence="2">Glycosyltransferase</fullName>
        <ecNumber evidence="2">2.4.-.-</ecNumber>
    </submittedName>
</protein>